<dbReference type="EMBL" id="MHIC01000020">
    <property type="protein sequence ID" value="OGY44986.1"/>
    <property type="molecule type" value="Genomic_DNA"/>
</dbReference>
<evidence type="ECO:0000313" key="2">
    <source>
        <dbReference type="Proteomes" id="UP000176241"/>
    </source>
</evidence>
<dbReference type="AlphaFoldDB" id="A0A1G1XZF5"/>
<proteinExistence type="predicted"/>
<evidence type="ECO:0000313" key="1">
    <source>
        <dbReference type="EMBL" id="OGY44986.1"/>
    </source>
</evidence>
<gene>
    <name evidence="1" type="ORF">A2731_00370</name>
</gene>
<accession>A0A1G1XZF5</accession>
<name>A0A1G1XZF5_9BACT</name>
<comment type="caution">
    <text evidence="1">The sequence shown here is derived from an EMBL/GenBank/DDBJ whole genome shotgun (WGS) entry which is preliminary data.</text>
</comment>
<protein>
    <submittedName>
        <fullName evidence="1">Uncharacterized protein</fullName>
    </submittedName>
</protein>
<dbReference type="Proteomes" id="UP000176241">
    <property type="component" value="Unassembled WGS sequence"/>
</dbReference>
<sequence>MVDCGVRSVRVSPRPMMEKLNDPQYLLRCLRQYAREMRSLQRKLRVKPNHVDEGEKRARQQVALERLQQRCTPNVISLLRERHDTEISPEFIEELQHYGADIEFRKTP</sequence>
<reference evidence="1 2" key="1">
    <citation type="journal article" date="2016" name="Nat. Commun.">
        <title>Thousands of microbial genomes shed light on interconnected biogeochemical processes in an aquifer system.</title>
        <authorList>
            <person name="Anantharaman K."/>
            <person name="Brown C.T."/>
            <person name="Hug L.A."/>
            <person name="Sharon I."/>
            <person name="Castelle C.J."/>
            <person name="Probst A.J."/>
            <person name="Thomas B.C."/>
            <person name="Singh A."/>
            <person name="Wilkins M.J."/>
            <person name="Karaoz U."/>
            <person name="Brodie E.L."/>
            <person name="Williams K.H."/>
            <person name="Hubbard S.S."/>
            <person name="Banfield J.F."/>
        </authorList>
    </citation>
    <scope>NUCLEOTIDE SEQUENCE [LARGE SCALE GENOMIC DNA]</scope>
</reference>
<organism evidence="1 2">
    <name type="scientific">Candidatus Buchananbacteria bacterium RIFCSPHIGHO2_01_FULL_39_8</name>
    <dbReference type="NCBI Taxonomy" id="1797533"/>
    <lineage>
        <taxon>Bacteria</taxon>
        <taxon>Candidatus Buchananiibacteriota</taxon>
    </lineage>
</organism>